<dbReference type="GO" id="GO:0009055">
    <property type="term" value="F:electron transfer activity"/>
    <property type="evidence" value="ECO:0007669"/>
    <property type="project" value="InterPro"/>
</dbReference>
<evidence type="ECO:0000256" key="5">
    <source>
        <dbReference type="SAM" id="SignalP"/>
    </source>
</evidence>
<dbReference type="eggNOG" id="ENOG502RZ8U">
    <property type="taxonomic scope" value="Eukaryota"/>
</dbReference>
<feature type="compositionally biased region" description="Pro residues" evidence="4">
    <location>
        <begin position="134"/>
        <end position="143"/>
    </location>
</feature>
<name>J3MTX3_ORYBR</name>
<proteinExistence type="predicted"/>
<evidence type="ECO:0000256" key="2">
    <source>
        <dbReference type="ARBA" id="ARBA00023008"/>
    </source>
</evidence>
<feature type="domain" description="Phytocyanin" evidence="6">
    <location>
        <begin position="26"/>
        <end position="128"/>
    </location>
</feature>
<feature type="chain" id="PRO_5003774204" description="Phytocyanin domain-containing protein" evidence="5">
    <location>
        <begin position="24"/>
        <end position="174"/>
    </location>
</feature>
<dbReference type="FunFam" id="2.60.40.420:FF:000003">
    <property type="entry name" value="Blue copper"/>
    <property type="match status" value="1"/>
</dbReference>
<dbReference type="InterPro" id="IPR039391">
    <property type="entry name" value="Phytocyanin-like"/>
</dbReference>
<evidence type="ECO:0000256" key="3">
    <source>
        <dbReference type="ARBA" id="ARBA00023180"/>
    </source>
</evidence>
<dbReference type="Gene3D" id="2.60.40.420">
    <property type="entry name" value="Cupredoxins - blue copper proteins"/>
    <property type="match status" value="1"/>
</dbReference>
<dbReference type="AlphaFoldDB" id="J3MTX3"/>
<dbReference type="InterPro" id="IPR003245">
    <property type="entry name" value="Phytocyanin_dom"/>
</dbReference>
<keyword evidence="2" id="KW-0186">Copper</keyword>
<dbReference type="STRING" id="4533.J3MTX3"/>
<dbReference type="OrthoDB" id="686200at2759"/>
<keyword evidence="8" id="KW-1185">Reference proteome</keyword>
<feature type="signal peptide" evidence="5">
    <location>
        <begin position="1"/>
        <end position="23"/>
    </location>
</feature>
<dbReference type="SUPFAM" id="SSF49503">
    <property type="entry name" value="Cupredoxins"/>
    <property type="match status" value="1"/>
</dbReference>
<dbReference type="InterPro" id="IPR028871">
    <property type="entry name" value="BlueCu_1_BS"/>
</dbReference>
<dbReference type="InterPro" id="IPR008972">
    <property type="entry name" value="Cupredoxin"/>
</dbReference>
<keyword evidence="1" id="KW-0479">Metal-binding</keyword>
<dbReference type="CDD" id="cd04216">
    <property type="entry name" value="Phytocyanin"/>
    <property type="match status" value="1"/>
</dbReference>
<dbReference type="PROSITE" id="PS51485">
    <property type="entry name" value="PHYTOCYANIN"/>
    <property type="match status" value="1"/>
</dbReference>
<dbReference type="Proteomes" id="UP000006038">
    <property type="component" value="Chromosome 8"/>
</dbReference>
<dbReference type="PANTHER" id="PTHR33021">
    <property type="entry name" value="BLUE COPPER PROTEIN"/>
    <property type="match status" value="1"/>
</dbReference>
<dbReference type="OMA" id="PFEANDR"/>
<dbReference type="GO" id="GO:0005886">
    <property type="term" value="C:plasma membrane"/>
    <property type="evidence" value="ECO:0007669"/>
    <property type="project" value="TreeGrafter"/>
</dbReference>
<evidence type="ECO:0000259" key="6">
    <source>
        <dbReference type="PROSITE" id="PS51485"/>
    </source>
</evidence>
<keyword evidence="3" id="KW-0325">Glycoprotein</keyword>
<dbReference type="GO" id="GO:0046872">
    <property type="term" value="F:metal ion binding"/>
    <property type="evidence" value="ECO:0007669"/>
    <property type="project" value="UniProtKB-KW"/>
</dbReference>
<organism evidence="7">
    <name type="scientific">Oryza brachyantha</name>
    <name type="common">malo sina</name>
    <dbReference type="NCBI Taxonomy" id="4533"/>
    <lineage>
        <taxon>Eukaryota</taxon>
        <taxon>Viridiplantae</taxon>
        <taxon>Streptophyta</taxon>
        <taxon>Embryophyta</taxon>
        <taxon>Tracheophyta</taxon>
        <taxon>Spermatophyta</taxon>
        <taxon>Magnoliopsida</taxon>
        <taxon>Liliopsida</taxon>
        <taxon>Poales</taxon>
        <taxon>Poaceae</taxon>
        <taxon>BOP clade</taxon>
        <taxon>Oryzoideae</taxon>
        <taxon>Oryzeae</taxon>
        <taxon>Oryzinae</taxon>
        <taxon>Oryza</taxon>
    </lineage>
</organism>
<evidence type="ECO:0000313" key="7">
    <source>
        <dbReference type="EnsemblPlants" id="OB08G25540.1"/>
    </source>
</evidence>
<sequence>MASSASVLAAMLVAVGCAAAASATEMDFYVGDAQGWTTGVDYTAWAKGKPFEANDRLVFRYSGEQHTVTEVTKSDYDACAVSGTPIITAEWRQTAVTFITLRPGTHYYFCKVGNHCVSGMKLAATVSNSSDPPRAQPWSPPRAAPTGASTRLHAGSGAVVAAAAGGGLVQLALW</sequence>
<evidence type="ECO:0000313" key="8">
    <source>
        <dbReference type="Proteomes" id="UP000006038"/>
    </source>
</evidence>
<dbReference type="HOGENOM" id="CLU_058719_3_2_1"/>
<evidence type="ECO:0000256" key="4">
    <source>
        <dbReference type="SAM" id="MobiDB-lite"/>
    </source>
</evidence>
<dbReference type="Pfam" id="PF02298">
    <property type="entry name" value="Cu_bind_like"/>
    <property type="match status" value="1"/>
</dbReference>
<reference evidence="7" key="1">
    <citation type="journal article" date="2013" name="Nat. Commun.">
        <title>Whole-genome sequencing of Oryza brachyantha reveals mechanisms underlying Oryza genome evolution.</title>
        <authorList>
            <person name="Chen J."/>
            <person name="Huang Q."/>
            <person name="Gao D."/>
            <person name="Wang J."/>
            <person name="Lang Y."/>
            <person name="Liu T."/>
            <person name="Li B."/>
            <person name="Bai Z."/>
            <person name="Luis Goicoechea J."/>
            <person name="Liang C."/>
            <person name="Chen C."/>
            <person name="Zhang W."/>
            <person name="Sun S."/>
            <person name="Liao Y."/>
            <person name="Zhang X."/>
            <person name="Yang L."/>
            <person name="Song C."/>
            <person name="Wang M."/>
            <person name="Shi J."/>
            <person name="Liu G."/>
            <person name="Liu J."/>
            <person name="Zhou H."/>
            <person name="Zhou W."/>
            <person name="Yu Q."/>
            <person name="An N."/>
            <person name="Chen Y."/>
            <person name="Cai Q."/>
            <person name="Wang B."/>
            <person name="Liu B."/>
            <person name="Min J."/>
            <person name="Huang Y."/>
            <person name="Wu H."/>
            <person name="Li Z."/>
            <person name="Zhang Y."/>
            <person name="Yin Y."/>
            <person name="Song W."/>
            <person name="Jiang J."/>
            <person name="Jackson S.A."/>
            <person name="Wing R.A."/>
            <person name="Wang J."/>
            <person name="Chen M."/>
        </authorList>
    </citation>
    <scope>NUCLEOTIDE SEQUENCE [LARGE SCALE GENOMIC DNA]</scope>
    <source>
        <strain evidence="7">cv. IRGC 101232</strain>
    </source>
</reference>
<dbReference type="Gramene" id="OB08G25540.1">
    <property type="protein sequence ID" value="OB08G25540.1"/>
    <property type="gene ID" value="OB08G25540"/>
</dbReference>
<dbReference type="PROSITE" id="PS00196">
    <property type="entry name" value="COPPER_BLUE"/>
    <property type="match status" value="1"/>
</dbReference>
<accession>J3MTX3</accession>
<keyword evidence="5" id="KW-0732">Signal</keyword>
<feature type="region of interest" description="Disordered" evidence="4">
    <location>
        <begin position="127"/>
        <end position="150"/>
    </location>
</feature>
<reference evidence="7" key="2">
    <citation type="submission" date="2013-04" db="UniProtKB">
        <authorList>
            <consortium name="EnsemblPlants"/>
        </authorList>
    </citation>
    <scope>IDENTIFICATION</scope>
</reference>
<dbReference type="EnsemblPlants" id="OB08G25540.1">
    <property type="protein sequence ID" value="OB08G25540.1"/>
    <property type="gene ID" value="OB08G25540"/>
</dbReference>
<dbReference type="PANTHER" id="PTHR33021:SF439">
    <property type="entry name" value="OS09G0469300 PROTEIN"/>
    <property type="match status" value="1"/>
</dbReference>
<protein>
    <recommendedName>
        <fullName evidence="6">Phytocyanin domain-containing protein</fullName>
    </recommendedName>
</protein>
<dbReference type="KEGG" id="obr:102715502"/>
<dbReference type="GeneID" id="102715502"/>
<evidence type="ECO:0000256" key="1">
    <source>
        <dbReference type="ARBA" id="ARBA00022723"/>
    </source>
</evidence>